<dbReference type="SUPFAM" id="SSF54211">
    <property type="entry name" value="Ribosomal protein S5 domain 2-like"/>
    <property type="match status" value="1"/>
</dbReference>
<dbReference type="SUPFAM" id="SSF55060">
    <property type="entry name" value="GHMP Kinase, C-terminal domain"/>
    <property type="match status" value="1"/>
</dbReference>
<evidence type="ECO:0000256" key="3">
    <source>
        <dbReference type="ARBA" id="ARBA00022840"/>
    </source>
</evidence>
<dbReference type="Gene3D" id="3.30.70.890">
    <property type="entry name" value="GHMP kinase, C-terminal domain"/>
    <property type="match status" value="1"/>
</dbReference>
<keyword evidence="9" id="KW-1185">Reference proteome</keyword>
<keyword evidence="1" id="KW-0444">Lipid biosynthesis</keyword>
<gene>
    <name evidence="8" type="ORF">CHX27_12270</name>
</gene>
<evidence type="ECO:0000313" key="9">
    <source>
        <dbReference type="Proteomes" id="UP000216035"/>
    </source>
</evidence>
<reference evidence="8 9" key="1">
    <citation type="submission" date="2017-07" db="EMBL/GenBank/DDBJ databases">
        <title>Flavobacterium cyanobacteriorum sp. nov., isolated from cyanobacterial aggregates in a eutrophic lake.</title>
        <authorList>
            <person name="Cai H."/>
        </authorList>
    </citation>
    <scope>NUCLEOTIDE SEQUENCE [LARGE SCALE GENOMIC DNA]</scope>
    <source>
        <strain evidence="8 9">TH167</strain>
    </source>
</reference>
<keyword evidence="3" id="KW-0067">ATP-binding</keyword>
<dbReference type="GO" id="GO:0016831">
    <property type="term" value="F:carboxy-lyase activity"/>
    <property type="evidence" value="ECO:0007669"/>
    <property type="project" value="InterPro"/>
</dbReference>
<dbReference type="InterPro" id="IPR014721">
    <property type="entry name" value="Ribsml_uS5_D2-typ_fold_subgr"/>
</dbReference>
<dbReference type="PANTHER" id="PTHR10977:SF3">
    <property type="entry name" value="DIPHOSPHOMEVALONATE DECARBOXYLASE"/>
    <property type="match status" value="1"/>
</dbReference>
<keyword evidence="4" id="KW-0443">Lipid metabolism</keyword>
<dbReference type="InterPro" id="IPR020568">
    <property type="entry name" value="Ribosomal_Su5_D2-typ_SF"/>
</dbReference>
<evidence type="ECO:0000256" key="5">
    <source>
        <dbReference type="ARBA" id="ARBA00023239"/>
    </source>
</evidence>
<evidence type="ECO:0000259" key="6">
    <source>
        <dbReference type="Pfam" id="PF18376"/>
    </source>
</evidence>
<dbReference type="GO" id="GO:0005524">
    <property type="term" value="F:ATP binding"/>
    <property type="evidence" value="ECO:0007669"/>
    <property type="project" value="UniProtKB-KW"/>
</dbReference>
<dbReference type="PANTHER" id="PTHR10977">
    <property type="entry name" value="DIPHOSPHOMEVALONATE DECARBOXYLASE"/>
    <property type="match status" value="1"/>
</dbReference>
<dbReference type="Proteomes" id="UP000216035">
    <property type="component" value="Unassembled WGS sequence"/>
</dbReference>
<dbReference type="OrthoDB" id="5498344at2"/>
<evidence type="ECO:0000259" key="7">
    <source>
        <dbReference type="Pfam" id="PF22700"/>
    </source>
</evidence>
<dbReference type="Pfam" id="PF18376">
    <property type="entry name" value="MDD_C"/>
    <property type="match status" value="1"/>
</dbReference>
<keyword evidence="2" id="KW-0547">Nucleotide-binding</keyword>
<dbReference type="InterPro" id="IPR041431">
    <property type="entry name" value="Mvd1_C"/>
</dbReference>
<dbReference type="GO" id="GO:0008299">
    <property type="term" value="P:isoprenoid biosynthetic process"/>
    <property type="evidence" value="ECO:0007669"/>
    <property type="project" value="InterPro"/>
</dbReference>
<dbReference type="InterPro" id="IPR005935">
    <property type="entry name" value="Mev_decarb"/>
</dbReference>
<dbReference type="InterPro" id="IPR036554">
    <property type="entry name" value="GHMP_kinase_C_sf"/>
</dbReference>
<sequence>MQLHEDFITNLIPSANFQHKSTFSAPSNIALVKYWGKNPDQTPANPSISFTLNDCKTITSVEASFANQFSFDFYFEGERKPSFLPKLQTFFDKILPYCAFLNGLTLKIDSKNTFPHSSGIASSASALAALAMNICDIERQLSSHPNEEHLLKKASFLARIGSGSACRSISGNPVIWGKNETFPAASDLYGIAFPNTLHAVFHNFQDTIMLVDVGQKVVSSTAGHALMNNHPFAASRFEQAHRNLAIISKALEQGDLDKFIEITESEALTLHAMMLTSTPSFILMHANTLQIIERVRRFRESTKLPLCFTLDAGANVHLLYPESIKSEILEFIKENLVEFCQNQQYLCDTVGNGAQKLN</sequence>
<dbReference type="InterPro" id="IPR053859">
    <property type="entry name" value="MVD-like_N"/>
</dbReference>
<name>A0A255ZLI7_9FLAO</name>
<protein>
    <submittedName>
        <fullName evidence="8">Diphosphomevalonate decarboxylase</fullName>
    </submittedName>
</protein>
<organism evidence="8 9">
    <name type="scientific">Flavobacterium aurantiibacter</name>
    <dbReference type="NCBI Taxonomy" id="2023067"/>
    <lineage>
        <taxon>Bacteria</taxon>
        <taxon>Pseudomonadati</taxon>
        <taxon>Bacteroidota</taxon>
        <taxon>Flavobacteriia</taxon>
        <taxon>Flavobacteriales</taxon>
        <taxon>Flavobacteriaceae</taxon>
        <taxon>Flavobacterium</taxon>
    </lineage>
</organism>
<proteinExistence type="predicted"/>
<evidence type="ECO:0000256" key="4">
    <source>
        <dbReference type="ARBA" id="ARBA00023098"/>
    </source>
</evidence>
<dbReference type="AlphaFoldDB" id="A0A255ZLI7"/>
<evidence type="ECO:0000256" key="1">
    <source>
        <dbReference type="ARBA" id="ARBA00022516"/>
    </source>
</evidence>
<dbReference type="RefSeq" id="WP_094487065.1">
    <property type="nucleotide sequence ID" value="NZ_NOXX01000215.1"/>
</dbReference>
<dbReference type="PIRSF" id="PIRSF015950">
    <property type="entry name" value="Mev_P_decrbx"/>
    <property type="match status" value="1"/>
</dbReference>
<dbReference type="Gene3D" id="3.30.230.10">
    <property type="match status" value="1"/>
</dbReference>
<feature type="domain" description="Mvd1 C-terminal" evidence="6">
    <location>
        <begin position="208"/>
        <end position="339"/>
    </location>
</feature>
<keyword evidence="5" id="KW-0456">Lyase</keyword>
<comment type="caution">
    <text evidence="8">The sequence shown here is derived from an EMBL/GenBank/DDBJ whole genome shotgun (WGS) entry which is preliminary data.</text>
</comment>
<evidence type="ECO:0000313" key="8">
    <source>
        <dbReference type="EMBL" id="OYQ42269.1"/>
    </source>
</evidence>
<accession>A0A255ZLI7</accession>
<feature type="domain" description="Diphosphomevalonate decarboxylase-like N-terminal" evidence="7">
    <location>
        <begin position="25"/>
        <end position="181"/>
    </location>
</feature>
<dbReference type="Pfam" id="PF22700">
    <property type="entry name" value="MVD-like_N"/>
    <property type="match status" value="1"/>
</dbReference>
<dbReference type="EMBL" id="NOXX01000215">
    <property type="protein sequence ID" value="OYQ42269.1"/>
    <property type="molecule type" value="Genomic_DNA"/>
</dbReference>
<evidence type="ECO:0000256" key="2">
    <source>
        <dbReference type="ARBA" id="ARBA00022741"/>
    </source>
</evidence>